<dbReference type="PROSITE" id="PS51318">
    <property type="entry name" value="TAT"/>
    <property type="match status" value="1"/>
</dbReference>
<proteinExistence type="predicted"/>
<keyword evidence="1" id="KW-0732">Signal</keyword>
<dbReference type="Pfam" id="PF00496">
    <property type="entry name" value="SBP_bac_5"/>
    <property type="match status" value="1"/>
</dbReference>
<evidence type="ECO:0000313" key="3">
    <source>
        <dbReference type="EMBL" id="MBI3126437.1"/>
    </source>
</evidence>
<gene>
    <name evidence="3" type="ORF">HYZ11_02395</name>
</gene>
<dbReference type="Gene3D" id="3.40.190.10">
    <property type="entry name" value="Periplasmic binding protein-like II"/>
    <property type="match status" value="1"/>
</dbReference>
<dbReference type="SUPFAM" id="SSF53850">
    <property type="entry name" value="Periplasmic binding protein-like II"/>
    <property type="match status" value="1"/>
</dbReference>
<name>A0A932HYD1_UNCTE</name>
<dbReference type="GO" id="GO:1904680">
    <property type="term" value="F:peptide transmembrane transporter activity"/>
    <property type="evidence" value="ECO:0007669"/>
    <property type="project" value="TreeGrafter"/>
</dbReference>
<dbReference type="PIRSF" id="PIRSF002741">
    <property type="entry name" value="MppA"/>
    <property type="match status" value="1"/>
</dbReference>
<feature type="domain" description="Solute-binding protein family 5" evidence="2">
    <location>
        <begin position="88"/>
        <end position="448"/>
    </location>
</feature>
<dbReference type="InterPro" id="IPR006311">
    <property type="entry name" value="TAT_signal"/>
</dbReference>
<sequence length="539" mass="60917">MNRLSMRTALALGAALALALAGFAATAEAAPKKGGVLKYIIPAEPPSYDGHRETTFGLIHPIAPFYSLLIRVNPDNPASPTDFVCDVCTEMPKPTDGGKKYTFKMRKDVKFWDGQPLTAKDVEATYKKIIFPPEGVASARKGQFSMVAKVSAPDDGTVVFDLKYPSGAFLPALATPYNFLYSAKKLAQDIHWYEKNILGSGPFKFKQHQRGAFIEGERNPDYHFKGVPYLDGFHGIFSDKLAVRVNAIRSGQAYIEFRGFPPSHRNDLKKALGDKLTVQESDWNCSLLINPNHLKKPFDDPRVRRALTLAIDRWGGSQYLSKTAIVKPVGGVVFPGHPLAAKKEELEKIAGYWPDIKKSRAEAKRLLKEAGIPEGFEFTLHNRGVDQPYKIVGTWLIDQWRQVGLKVKQWVQPTGPFYQVLRSKSQQYDVSMDFNCQAVVNPLADVSKYLSYDKSGSNHANYINREVDGLYEKMNRSGDVEEQRAVMRQFEKLVLDEQAHYFVTLWWYRIIPHRSIVKGWKISPSHYLNQDLSNIWLEE</sequence>
<organism evidence="3 4">
    <name type="scientific">Tectimicrobiota bacterium</name>
    <dbReference type="NCBI Taxonomy" id="2528274"/>
    <lineage>
        <taxon>Bacteria</taxon>
        <taxon>Pseudomonadati</taxon>
        <taxon>Nitrospinota/Tectimicrobiota group</taxon>
        <taxon>Candidatus Tectimicrobiota</taxon>
    </lineage>
</organism>
<dbReference type="InterPro" id="IPR039424">
    <property type="entry name" value="SBP_5"/>
</dbReference>
<protein>
    <submittedName>
        <fullName evidence="3">ABC transporter substrate-binding protein</fullName>
    </submittedName>
</protein>
<dbReference type="AlphaFoldDB" id="A0A932HYD1"/>
<feature type="signal peptide" evidence="1">
    <location>
        <begin position="1"/>
        <end position="29"/>
    </location>
</feature>
<dbReference type="InterPro" id="IPR030678">
    <property type="entry name" value="Peptide/Ni-bd"/>
</dbReference>
<feature type="chain" id="PRO_5036736642" evidence="1">
    <location>
        <begin position="30"/>
        <end position="539"/>
    </location>
</feature>
<evidence type="ECO:0000256" key="1">
    <source>
        <dbReference type="SAM" id="SignalP"/>
    </source>
</evidence>
<dbReference type="PANTHER" id="PTHR30290">
    <property type="entry name" value="PERIPLASMIC BINDING COMPONENT OF ABC TRANSPORTER"/>
    <property type="match status" value="1"/>
</dbReference>
<comment type="caution">
    <text evidence="3">The sequence shown here is derived from an EMBL/GenBank/DDBJ whole genome shotgun (WGS) entry which is preliminary data.</text>
</comment>
<reference evidence="3" key="1">
    <citation type="submission" date="2020-07" db="EMBL/GenBank/DDBJ databases">
        <title>Huge and variable diversity of episymbiotic CPR bacteria and DPANN archaea in groundwater ecosystems.</title>
        <authorList>
            <person name="He C.Y."/>
            <person name="Keren R."/>
            <person name="Whittaker M."/>
            <person name="Farag I.F."/>
            <person name="Doudna J."/>
            <person name="Cate J.H.D."/>
            <person name="Banfield J.F."/>
        </authorList>
    </citation>
    <scope>NUCLEOTIDE SEQUENCE</scope>
    <source>
        <strain evidence="3">NC_groundwater_763_Ag_S-0.2um_68_21</strain>
    </source>
</reference>
<dbReference type="Gene3D" id="3.10.105.10">
    <property type="entry name" value="Dipeptide-binding Protein, Domain 3"/>
    <property type="match status" value="1"/>
</dbReference>
<accession>A0A932HYD1</accession>
<dbReference type="InterPro" id="IPR000914">
    <property type="entry name" value="SBP_5_dom"/>
</dbReference>
<dbReference type="Proteomes" id="UP000782312">
    <property type="component" value="Unassembled WGS sequence"/>
</dbReference>
<dbReference type="GO" id="GO:0015833">
    <property type="term" value="P:peptide transport"/>
    <property type="evidence" value="ECO:0007669"/>
    <property type="project" value="TreeGrafter"/>
</dbReference>
<dbReference type="EMBL" id="JACPUR010000003">
    <property type="protein sequence ID" value="MBI3126437.1"/>
    <property type="molecule type" value="Genomic_DNA"/>
</dbReference>
<evidence type="ECO:0000313" key="4">
    <source>
        <dbReference type="Proteomes" id="UP000782312"/>
    </source>
</evidence>
<evidence type="ECO:0000259" key="2">
    <source>
        <dbReference type="Pfam" id="PF00496"/>
    </source>
</evidence>
<dbReference type="GO" id="GO:0043190">
    <property type="term" value="C:ATP-binding cassette (ABC) transporter complex"/>
    <property type="evidence" value="ECO:0007669"/>
    <property type="project" value="InterPro"/>
</dbReference>
<dbReference type="GO" id="GO:0030288">
    <property type="term" value="C:outer membrane-bounded periplasmic space"/>
    <property type="evidence" value="ECO:0007669"/>
    <property type="project" value="UniProtKB-ARBA"/>
</dbReference>